<keyword evidence="2" id="KW-0347">Helicase</keyword>
<keyword evidence="2" id="KW-0067">ATP-binding</keyword>
<feature type="non-terminal residue" evidence="2">
    <location>
        <position position="1"/>
    </location>
</feature>
<evidence type="ECO:0000256" key="1">
    <source>
        <dbReference type="SAM" id="MobiDB-lite"/>
    </source>
</evidence>
<name>A0A1A8EX33_9TELE</name>
<dbReference type="EMBL" id="HAEB01004571">
    <property type="protein sequence ID" value="SBQ51098.1"/>
    <property type="molecule type" value="Transcribed_RNA"/>
</dbReference>
<sequence length="73" mass="7938">LSWRRWFRCGVFALGSGAPPCGFRLHRRSSLRVRVVPQLPALLPEALQGFTGAPGGPVHARTHGHSHPVHRAG</sequence>
<keyword evidence="2" id="KW-0547">Nucleotide-binding</keyword>
<feature type="compositionally biased region" description="Basic residues" evidence="1">
    <location>
        <begin position="60"/>
        <end position="73"/>
    </location>
</feature>
<feature type="region of interest" description="Disordered" evidence="1">
    <location>
        <begin position="53"/>
        <end position="73"/>
    </location>
</feature>
<accession>A0A1A8EX33</accession>
<protein>
    <submittedName>
        <fullName evidence="2">Werner syndrome, RecQ helicase-like</fullName>
    </submittedName>
</protein>
<keyword evidence="2" id="KW-0378">Hydrolase</keyword>
<dbReference type="GO" id="GO:0004386">
    <property type="term" value="F:helicase activity"/>
    <property type="evidence" value="ECO:0007669"/>
    <property type="project" value="UniProtKB-KW"/>
</dbReference>
<proteinExistence type="predicted"/>
<organism evidence="2">
    <name type="scientific">Nothobranchius korthausae</name>
    <dbReference type="NCBI Taxonomy" id="1143690"/>
    <lineage>
        <taxon>Eukaryota</taxon>
        <taxon>Metazoa</taxon>
        <taxon>Chordata</taxon>
        <taxon>Craniata</taxon>
        <taxon>Vertebrata</taxon>
        <taxon>Euteleostomi</taxon>
        <taxon>Actinopterygii</taxon>
        <taxon>Neopterygii</taxon>
        <taxon>Teleostei</taxon>
        <taxon>Neoteleostei</taxon>
        <taxon>Acanthomorphata</taxon>
        <taxon>Ovalentaria</taxon>
        <taxon>Atherinomorphae</taxon>
        <taxon>Cyprinodontiformes</taxon>
        <taxon>Nothobranchiidae</taxon>
        <taxon>Nothobranchius</taxon>
    </lineage>
</organism>
<reference evidence="2" key="1">
    <citation type="submission" date="2016-05" db="EMBL/GenBank/DDBJ databases">
        <authorList>
            <person name="Lavstsen T."/>
            <person name="Jespersen J.S."/>
        </authorList>
    </citation>
    <scope>NUCLEOTIDE SEQUENCE</scope>
    <source>
        <tissue evidence="2">Brain</tissue>
    </source>
</reference>
<gene>
    <name evidence="2" type="primary">CABZ01066436.1</name>
</gene>
<dbReference type="AlphaFoldDB" id="A0A1A8EX33"/>
<reference evidence="2" key="2">
    <citation type="submission" date="2016-06" db="EMBL/GenBank/DDBJ databases">
        <title>The genome of a short-lived fish provides insights into sex chromosome evolution and the genetic control of aging.</title>
        <authorList>
            <person name="Reichwald K."/>
            <person name="Felder M."/>
            <person name="Petzold A."/>
            <person name="Koch P."/>
            <person name="Groth M."/>
            <person name="Platzer M."/>
        </authorList>
    </citation>
    <scope>NUCLEOTIDE SEQUENCE</scope>
    <source>
        <tissue evidence="2">Brain</tissue>
    </source>
</reference>
<evidence type="ECO:0000313" key="2">
    <source>
        <dbReference type="EMBL" id="SBQ51098.1"/>
    </source>
</evidence>
<feature type="non-terminal residue" evidence="2">
    <location>
        <position position="73"/>
    </location>
</feature>